<accession>A0A8H3QMY6</accession>
<proteinExistence type="predicted"/>
<sequence>MEVNNYGVRYGRLRTSDGQYISSSCIKRNNTIARNNYYAQIRRTIDKLAHRPNAPPQLAIKMNMDVNILLNSDQKNLSIKCI</sequence>
<dbReference type="EMBL" id="BLAL01000156">
    <property type="protein sequence ID" value="GES85683.1"/>
    <property type="molecule type" value="Genomic_DNA"/>
</dbReference>
<dbReference type="OrthoDB" id="2407360at2759"/>
<evidence type="ECO:0000313" key="2">
    <source>
        <dbReference type="EMBL" id="GES85683.1"/>
    </source>
</evidence>
<dbReference type="Proteomes" id="UP000615446">
    <property type="component" value="Unassembled WGS sequence"/>
</dbReference>
<gene>
    <name evidence="1" type="ORF">RCL2_001198900</name>
    <name evidence="2" type="ORF">RCL2_001278700</name>
</gene>
<protein>
    <submittedName>
        <fullName evidence="2">Uncharacterized protein</fullName>
    </submittedName>
</protein>
<dbReference type="EMBL" id="BLAL01000087">
    <property type="protein sequence ID" value="GES84903.1"/>
    <property type="molecule type" value="Genomic_DNA"/>
</dbReference>
<organism evidence="2 3">
    <name type="scientific">Rhizophagus clarus</name>
    <dbReference type="NCBI Taxonomy" id="94130"/>
    <lineage>
        <taxon>Eukaryota</taxon>
        <taxon>Fungi</taxon>
        <taxon>Fungi incertae sedis</taxon>
        <taxon>Mucoromycota</taxon>
        <taxon>Glomeromycotina</taxon>
        <taxon>Glomeromycetes</taxon>
        <taxon>Glomerales</taxon>
        <taxon>Glomeraceae</taxon>
        <taxon>Rhizophagus</taxon>
    </lineage>
</organism>
<dbReference type="AlphaFoldDB" id="A0A8H3QMY6"/>
<comment type="caution">
    <text evidence="2">The sequence shown here is derived from an EMBL/GenBank/DDBJ whole genome shotgun (WGS) entry which is preliminary data.</text>
</comment>
<reference evidence="2" key="1">
    <citation type="submission" date="2019-10" db="EMBL/GenBank/DDBJ databases">
        <title>Conservation and host-specific expression of non-tandemly repeated heterogenous ribosome RNA gene in arbuscular mycorrhizal fungi.</title>
        <authorList>
            <person name="Maeda T."/>
            <person name="Kobayashi Y."/>
            <person name="Nakagawa T."/>
            <person name="Ezawa T."/>
            <person name="Yamaguchi K."/>
            <person name="Bino T."/>
            <person name="Nishimoto Y."/>
            <person name="Shigenobu S."/>
            <person name="Kawaguchi M."/>
        </authorList>
    </citation>
    <scope>NUCLEOTIDE SEQUENCE</scope>
    <source>
        <strain evidence="2">HR1</strain>
    </source>
</reference>
<name>A0A8H3QMY6_9GLOM</name>
<evidence type="ECO:0000313" key="3">
    <source>
        <dbReference type="Proteomes" id="UP000615446"/>
    </source>
</evidence>
<evidence type="ECO:0000313" key="1">
    <source>
        <dbReference type="EMBL" id="GES84903.1"/>
    </source>
</evidence>